<feature type="signal peptide" evidence="2">
    <location>
        <begin position="1"/>
        <end position="21"/>
    </location>
</feature>
<evidence type="ECO:0000256" key="1">
    <source>
        <dbReference type="ARBA" id="ARBA00022729"/>
    </source>
</evidence>
<name>A0A6H3FB61_9BACT</name>
<dbReference type="AlphaFoldDB" id="A0A6H3FB61"/>
<dbReference type="Gene3D" id="2.40.160.20">
    <property type="match status" value="1"/>
</dbReference>
<proteinExistence type="predicted"/>
<evidence type="ECO:0000259" key="3">
    <source>
        <dbReference type="Pfam" id="PF13505"/>
    </source>
</evidence>
<sequence length="248" mass="26904">MLKRMLLVAGLMVALASPALAETNGVYVGLKFLDSIQSTGSVSKSSGISSVFDVDNYTQNTVGGGIYVGYDFYPQNQVPVRTEIEYAIRTNSTTTWDLNDTAKVAVNSFAKSKGADTADASLKGEWNLQTLFLNAYWDFHNDTAFTPYIGGGIGLGFLRTKYELEVAASAHGQTASISDSFSETHTVFAWNAGAGCSYAFNENFSADLAYRFVGLSYSETEKNLLGSKEKIGMAPYANEFSLGLRYTF</sequence>
<keyword evidence="1 2" id="KW-0732">Signal</keyword>
<accession>A0A6H3FB61</accession>
<dbReference type="RefSeq" id="WP_130957823.1">
    <property type="nucleotide sequence ID" value="NZ_JBHSHA010000020.1"/>
</dbReference>
<gene>
    <name evidence="4" type="ORF">EB812_03195</name>
</gene>
<organism evidence="4 5">
    <name type="scientific">Desulfovibrio legallii</name>
    <dbReference type="NCBI Taxonomy" id="571438"/>
    <lineage>
        <taxon>Bacteria</taxon>
        <taxon>Pseudomonadati</taxon>
        <taxon>Thermodesulfobacteriota</taxon>
        <taxon>Desulfovibrionia</taxon>
        <taxon>Desulfovibrionales</taxon>
        <taxon>Desulfovibrionaceae</taxon>
        <taxon>Desulfovibrio</taxon>
    </lineage>
</organism>
<feature type="chain" id="PRO_5026337396" evidence="2">
    <location>
        <begin position="22"/>
        <end position="248"/>
    </location>
</feature>
<evidence type="ECO:0000256" key="2">
    <source>
        <dbReference type="SAM" id="SignalP"/>
    </source>
</evidence>
<dbReference type="Proteomes" id="UP000292919">
    <property type="component" value="Unassembled WGS sequence"/>
</dbReference>
<feature type="domain" description="Outer membrane protein beta-barrel" evidence="3">
    <location>
        <begin position="9"/>
        <end position="248"/>
    </location>
</feature>
<dbReference type="SUPFAM" id="SSF56925">
    <property type="entry name" value="OMPA-like"/>
    <property type="match status" value="1"/>
</dbReference>
<dbReference type="InterPro" id="IPR011250">
    <property type="entry name" value="OMP/PagP_B-barrel"/>
</dbReference>
<keyword evidence="5" id="KW-1185">Reference proteome</keyword>
<evidence type="ECO:0000313" key="4">
    <source>
        <dbReference type="EMBL" id="TBH81111.1"/>
    </source>
</evidence>
<protein>
    <submittedName>
        <fullName evidence="4">Heat resistant agglutinin 1</fullName>
    </submittedName>
</protein>
<comment type="caution">
    <text evidence="4">The sequence shown here is derived from an EMBL/GenBank/DDBJ whole genome shotgun (WGS) entry which is preliminary data.</text>
</comment>
<dbReference type="InterPro" id="IPR027385">
    <property type="entry name" value="Beta-barrel_OMP"/>
</dbReference>
<dbReference type="Pfam" id="PF13505">
    <property type="entry name" value="OMP_b-brl"/>
    <property type="match status" value="1"/>
</dbReference>
<reference evidence="4 5" key="1">
    <citation type="submission" date="2018-12" db="EMBL/GenBank/DDBJ databases">
        <title>First genome draft of Desulfovibrio legallis sp. nov.</title>
        <authorList>
            <person name="Ben Dhia O."/>
            <person name="Najjari A."/>
            <person name="Ferjani R."/>
            <person name="Fhoula I."/>
            <person name="Fardeau M.-L."/>
            <person name="Boudabbous A."/>
            <person name="Ouzari H.I."/>
        </authorList>
    </citation>
    <scope>NUCLEOTIDE SEQUENCE [LARGE SCALE GENOMIC DNA]</scope>
    <source>
        <strain evidence="4 5">H1T</strain>
    </source>
</reference>
<dbReference type="EMBL" id="SIXC01000003">
    <property type="protein sequence ID" value="TBH81111.1"/>
    <property type="molecule type" value="Genomic_DNA"/>
</dbReference>
<evidence type="ECO:0000313" key="5">
    <source>
        <dbReference type="Proteomes" id="UP000292919"/>
    </source>
</evidence>